<gene>
    <name evidence="1" type="ORF">V6N12_058385</name>
</gene>
<protein>
    <submittedName>
        <fullName evidence="1">Uncharacterized protein</fullName>
    </submittedName>
</protein>
<name>A0ABR2ERZ1_9ROSI</name>
<keyword evidence="2" id="KW-1185">Reference proteome</keyword>
<evidence type="ECO:0000313" key="2">
    <source>
        <dbReference type="Proteomes" id="UP001472677"/>
    </source>
</evidence>
<accession>A0ABR2ERZ1</accession>
<proteinExistence type="predicted"/>
<organism evidence="1 2">
    <name type="scientific">Hibiscus sabdariffa</name>
    <name type="common">roselle</name>
    <dbReference type="NCBI Taxonomy" id="183260"/>
    <lineage>
        <taxon>Eukaryota</taxon>
        <taxon>Viridiplantae</taxon>
        <taxon>Streptophyta</taxon>
        <taxon>Embryophyta</taxon>
        <taxon>Tracheophyta</taxon>
        <taxon>Spermatophyta</taxon>
        <taxon>Magnoliopsida</taxon>
        <taxon>eudicotyledons</taxon>
        <taxon>Gunneridae</taxon>
        <taxon>Pentapetalae</taxon>
        <taxon>rosids</taxon>
        <taxon>malvids</taxon>
        <taxon>Malvales</taxon>
        <taxon>Malvaceae</taxon>
        <taxon>Malvoideae</taxon>
        <taxon>Hibiscus</taxon>
    </lineage>
</organism>
<dbReference type="EMBL" id="JBBPBM010000010">
    <property type="protein sequence ID" value="KAK8564803.1"/>
    <property type="molecule type" value="Genomic_DNA"/>
</dbReference>
<reference evidence="1 2" key="1">
    <citation type="journal article" date="2024" name="G3 (Bethesda)">
        <title>Genome assembly of Hibiscus sabdariffa L. provides insights into metabolisms of medicinal natural products.</title>
        <authorList>
            <person name="Kim T."/>
        </authorList>
    </citation>
    <scope>NUCLEOTIDE SEQUENCE [LARGE SCALE GENOMIC DNA]</scope>
    <source>
        <strain evidence="1">TK-2024</strain>
        <tissue evidence="1">Old leaves</tissue>
    </source>
</reference>
<dbReference type="Proteomes" id="UP001472677">
    <property type="component" value="Unassembled WGS sequence"/>
</dbReference>
<evidence type="ECO:0000313" key="1">
    <source>
        <dbReference type="EMBL" id="KAK8564803.1"/>
    </source>
</evidence>
<sequence>MLQEPWGGHKVVRITGTYVHSLVQPIQCKEIMVQGRNAWDDEKVQHIFSEEDARGISSLLRARTICLSVGVTMEYMKHEEQMDTHQPAYSDEAGL</sequence>
<comment type="caution">
    <text evidence="1">The sequence shown here is derived from an EMBL/GenBank/DDBJ whole genome shotgun (WGS) entry which is preliminary data.</text>
</comment>